<reference evidence="4" key="1">
    <citation type="submission" date="2016-05" db="EMBL/GenBank/DDBJ databases">
        <title>Comparative genomics of biotechnologically important yeasts.</title>
        <authorList>
            <consortium name="DOE Joint Genome Institute"/>
            <person name="Riley R."/>
            <person name="Haridas S."/>
            <person name="Wolfe K.H."/>
            <person name="Lopes M.R."/>
            <person name="Hittinger C.T."/>
            <person name="Goker M."/>
            <person name="Salamov A."/>
            <person name="Wisecaver J."/>
            <person name="Long T.M."/>
            <person name="Aerts A.L."/>
            <person name="Barry K."/>
            <person name="Choi C."/>
            <person name="Clum A."/>
            <person name="Coughlan A.Y."/>
            <person name="Deshpande S."/>
            <person name="Douglass A.P."/>
            <person name="Hanson S.J."/>
            <person name="Klenk H.-P."/>
            <person name="Labutti K."/>
            <person name="Lapidus A."/>
            <person name="Lindquist E."/>
            <person name="Lipzen A."/>
            <person name="Meier-Kolthoff J.P."/>
            <person name="Ohm R.A."/>
            <person name="Otillar R.P."/>
            <person name="Pangilinan J."/>
            <person name="Peng Y."/>
            <person name="Rokas A."/>
            <person name="Rosa C.A."/>
            <person name="Scheuner C."/>
            <person name="Sibirny A.A."/>
            <person name="Slot J.C."/>
            <person name="Stielow J.B."/>
            <person name="Sun H."/>
            <person name="Kurtzman C.P."/>
            <person name="Blackwell M."/>
            <person name="Grigoriev I.V."/>
            <person name="Jeffries T.W."/>
        </authorList>
    </citation>
    <scope>NUCLEOTIDE SEQUENCE [LARGE SCALE GENOMIC DNA]</scope>
    <source>
        <strain evidence="4">NRRL Y-1933</strain>
    </source>
</reference>
<dbReference type="EMBL" id="KV454542">
    <property type="protein sequence ID" value="ODV66586.1"/>
    <property type="molecule type" value="Genomic_DNA"/>
</dbReference>
<accession>A0A1E4RH97</accession>
<feature type="compositionally biased region" description="Low complexity" evidence="1">
    <location>
        <begin position="477"/>
        <end position="489"/>
    </location>
</feature>
<dbReference type="AlphaFoldDB" id="A0A1E4RH97"/>
<feature type="region of interest" description="Disordered" evidence="1">
    <location>
        <begin position="647"/>
        <end position="693"/>
    </location>
</feature>
<feature type="compositionally biased region" description="Gly residues" evidence="1">
    <location>
        <begin position="490"/>
        <end position="500"/>
    </location>
</feature>
<dbReference type="OrthoDB" id="1751210at2759"/>
<dbReference type="PANTHER" id="PTHR39463">
    <property type="entry name" value="MEDUSA"/>
    <property type="match status" value="1"/>
</dbReference>
<feature type="compositionally biased region" description="Basic and acidic residues" evidence="1">
    <location>
        <begin position="404"/>
        <end position="415"/>
    </location>
</feature>
<dbReference type="GeneID" id="30996048"/>
<feature type="region of interest" description="Disordered" evidence="1">
    <location>
        <begin position="211"/>
        <end position="236"/>
    </location>
</feature>
<feature type="non-terminal residue" evidence="3">
    <location>
        <position position="1"/>
    </location>
</feature>
<gene>
    <name evidence="3" type="ORF">HYPBUDRAFT_153354</name>
</gene>
<feature type="compositionally biased region" description="Polar residues" evidence="1">
    <location>
        <begin position="458"/>
        <end position="476"/>
    </location>
</feature>
<dbReference type="Proteomes" id="UP000095085">
    <property type="component" value="Unassembled WGS sequence"/>
</dbReference>
<feature type="compositionally biased region" description="Low complexity" evidence="1">
    <location>
        <begin position="501"/>
        <end position="540"/>
    </location>
</feature>
<proteinExistence type="predicted"/>
<dbReference type="RefSeq" id="XP_020075653.1">
    <property type="nucleotide sequence ID" value="XM_020221499.1"/>
</dbReference>
<evidence type="ECO:0000313" key="4">
    <source>
        <dbReference type="Proteomes" id="UP000095085"/>
    </source>
</evidence>
<feature type="compositionally biased region" description="Low complexity" evidence="1">
    <location>
        <begin position="375"/>
        <end position="384"/>
    </location>
</feature>
<dbReference type="GO" id="GO:0005634">
    <property type="term" value="C:nucleus"/>
    <property type="evidence" value="ECO:0007669"/>
    <property type="project" value="TreeGrafter"/>
</dbReference>
<feature type="compositionally biased region" description="Polar residues" evidence="1">
    <location>
        <begin position="211"/>
        <end position="224"/>
    </location>
</feature>
<dbReference type="STRING" id="984485.A0A1E4RH97"/>
<protein>
    <recommendedName>
        <fullName evidence="2">DUF7082 domain-containing protein</fullName>
    </recommendedName>
</protein>
<dbReference type="PANTHER" id="PTHR39463:SF1">
    <property type="entry name" value="MEDUSA"/>
    <property type="match status" value="1"/>
</dbReference>
<feature type="region of interest" description="Disordered" evidence="1">
    <location>
        <begin position="304"/>
        <end position="329"/>
    </location>
</feature>
<feature type="domain" description="DUF7082" evidence="2">
    <location>
        <begin position="43"/>
        <end position="196"/>
    </location>
</feature>
<name>A0A1E4RH97_9ASCO</name>
<evidence type="ECO:0000313" key="3">
    <source>
        <dbReference type="EMBL" id="ODV66586.1"/>
    </source>
</evidence>
<dbReference type="Pfam" id="PF23305">
    <property type="entry name" value="DUF7082"/>
    <property type="match status" value="1"/>
</dbReference>
<evidence type="ECO:0000256" key="1">
    <source>
        <dbReference type="SAM" id="MobiDB-lite"/>
    </source>
</evidence>
<feature type="compositionally biased region" description="Polar residues" evidence="1">
    <location>
        <begin position="392"/>
        <end position="402"/>
    </location>
</feature>
<dbReference type="InterPro" id="IPR055509">
    <property type="entry name" value="DUF7082"/>
</dbReference>
<sequence>MTSNDKSSIPWTKGNVGDSNLIRTSSLDPDYIRQNLNLINTPVKLLFEKDVNSITLDWSQDEVMNERRLVQFNFNRISPTDFWVEFNPIAKKNYTPEIPIISCIYWKEKDIHIVTSVDIILILEYLVQESFSIEEKNRIRRNLQSLKPYTISRTNASLQRFFNLLMSMEDPRPRNIEKDLKVFKWSDLFVALNKVILKYSSNIHSYNSAPKTTPHYNSNSTSPMLNHHNRKLSDPGSSDILSLTCPPKNNSSTHHSQFNNLSNPNLSILGINGGSINKNRRYSADLTCSPNKQFNNHLYAKDDIITNPNHFQPPPKHHQSLPPSSATPSFLPYERLKVLKRRMNQSNNSNQLSINNRNNRIFQHALKPADPVPLNTNTSNNNTPNGGGSSSATITDESNSSPDDLDKISNDRDSNDSSANELSNEKSGFAAVAAEQKKSPNNDSELASAPESTEILELNSTQGTPNSNDENATGSRSNGDSGGASLSGSGISGSGSGSGSSGSNLMSSNTGLSSNVFSSNDQNSSTQPSSNTSGGNSAGSYIRHGALNKIQNQVPPSHPPQQIKELDEGVNKNSIETNKDSDNVNNFTKDQSHRMFGSSKTEDPTPVIHPNQYYQYPTQSQLYHSKNVKGNNTPPLSKKNVEIHDAELQHQPPVNSRAARLSRLETTAQPPPPIQSLDPLPSLKDNIDNINSFDNRHQKKESGIQLPPITPSLQSNFPLPSVKQVAGYLMNADGSNLFPISKNIKQPNPEEDKT</sequence>
<evidence type="ECO:0000259" key="2">
    <source>
        <dbReference type="Pfam" id="PF23305"/>
    </source>
</evidence>
<organism evidence="3 4">
    <name type="scientific">Hyphopichia burtonii NRRL Y-1933</name>
    <dbReference type="NCBI Taxonomy" id="984485"/>
    <lineage>
        <taxon>Eukaryota</taxon>
        <taxon>Fungi</taxon>
        <taxon>Dikarya</taxon>
        <taxon>Ascomycota</taxon>
        <taxon>Saccharomycotina</taxon>
        <taxon>Pichiomycetes</taxon>
        <taxon>Debaryomycetaceae</taxon>
        <taxon>Hyphopichia</taxon>
    </lineage>
</organism>
<feature type="region of interest" description="Disordered" evidence="1">
    <location>
        <begin position="369"/>
        <end position="607"/>
    </location>
</feature>
<keyword evidence="4" id="KW-1185">Reference proteome</keyword>